<dbReference type="PANTHER" id="PTHR33112:SF10">
    <property type="entry name" value="TOL"/>
    <property type="match status" value="1"/>
</dbReference>
<evidence type="ECO:0000313" key="2">
    <source>
        <dbReference type="Proteomes" id="UP000800200"/>
    </source>
</evidence>
<proteinExistence type="predicted"/>
<evidence type="ECO:0008006" key="3">
    <source>
        <dbReference type="Google" id="ProtNLM"/>
    </source>
</evidence>
<feature type="non-terminal residue" evidence="1">
    <location>
        <position position="1"/>
    </location>
</feature>
<dbReference type="EMBL" id="ML994654">
    <property type="protein sequence ID" value="KAF2181162.1"/>
    <property type="molecule type" value="Genomic_DNA"/>
</dbReference>
<dbReference type="Proteomes" id="UP000800200">
    <property type="component" value="Unassembled WGS sequence"/>
</dbReference>
<gene>
    <name evidence="1" type="ORF">K469DRAFT_530983</name>
</gene>
<feature type="non-terminal residue" evidence="1">
    <location>
        <position position="131"/>
    </location>
</feature>
<name>A0A6A6DS03_9PEZI</name>
<keyword evidence="2" id="KW-1185">Reference proteome</keyword>
<dbReference type="OrthoDB" id="2958217at2759"/>
<dbReference type="PANTHER" id="PTHR33112">
    <property type="entry name" value="DOMAIN PROTEIN, PUTATIVE-RELATED"/>
    <property type="match status" value="1"/>
</dbReference>
<accession>A0A6A6DS03</accession>
<sequence length="131" mass="14838">PLNHRAWVLQEQILSRRSLIFTSNHLVWRCASMSASEKYPLGMPHPPNISTDNHRLLNCIINEVITIGPGKSDIDIYTCWYRMIMAVTSRELTYEDDKLPAIAGVAKRFAATTNDSYHAGLWRGDLLIGIL</sequence>
<reference evidence="1" key="1">
    <citation type="journal article" date="2020" name="Stud. Mycol.">
        <title>101 Dothideomycetes genomes: a test case for predicting lifestyles and emergence of pathogens.</title>
        <authorList>
            <person name="Haridas S."/>
            <person name="Albert R."/>
            <person name="Binder M."/>
            <person name="Bloem J."/>
            <person name="Labutti K."/>
            <person name="Salamov A."/>
            <person name="Andreopoulos B."/>
            <person name="Baker S."/>
            <person name="Barry K."/>
            <person name="Bills G."/>
            <person name="Bluhm B."/>
            <person name="Cannon C."/>
            <person name="Castanera R."/>
            <person name="Culley D."/>
            <person name="Daum C."/>
            <person name="Ezra D."/>
            <person name="Gonzalez J."/>
            <person name="Henrissat B."/>
            <person name="Kuo A."/>
            <person name="Liang C."/>
            <person name="Lipzen A."/>
            <person name="Lutzoni F."/>
            <person name="Magnuson J."/>
            <person name="Mondo S."/>
            <person name="Nolan M."/>
            <person name="Ohm R."/>
            <person name="Pangilinan J."/>
            <person name="Park H.-J."/>
            <person name="Ramirez L."/>
            <person name="Alfaro M."/>
            <person name="Sun H."/>
            <person name="Tritt A."/>
            <person name="Yoshinaga Y."/>
            <person name="Zwiers L.-H."/>
            <person name="Turgeon B."/>
            <person name="Goodwin S."/>
            <person name="Spatafora J."/>
            <person name="Crous P."/>
            <person name="Grigoriev I."/>
        </authorList>
    </citation>
    <scope>NUCLEOTIDE SEQUENCE</scope>
    <source>
        <strain evidence="1">CBS 207.26</strain>
    </source>
</reference>
<organism evidence="1 2">
    <name type="scientific">Zopfia rhizophila CBS 207.26</name>
    <dbReference type="NCBI Taxonomy" id="1314779"/>
    <lineage>
        <taxon>Eukaryota</taxon>
        <taxon>Fungi</taxon>
        <taxon>Dikarya</taxon>
        <taxon>Ascomycota</taxon>
        <taxon>Pezizomycotina</taxon>
        <taxon>Dothideomycetes</taxon>
        <taxon>Dothideomycetes incertae sedis</taxon>
        <taxon>Zopfiaceae</taxon>
        <taxon>Zopfia</taxon>
    </lineage>
</organism>
<protein>
    <recommendedName>
        <fullName evidence="3">Heterokaryon incompatibility domain-containing protein</fullName>
    </recommendedName>
</protein>
<dbReference type="AlphaFoldDB" id="A0A6A6DS03"/>
<evidence type="ECO:0000313" key="1">
    <source>
        <dbReference type="EMBL" id="KAF2181162.1"/>
    </source>
</evidence>